<evidence type="ECO:0000313" key="15">
    <source>
        <dbReference type="Proteomes" id="UP000471152"/>
    </source>
</evidence>
<evidence type="ECO:0000256" key="2">
    <source>
        <dbReference type="ARBA" id="ARBA00022694"/>
    </source>
</evidence>
<keyword evidence="4" id="KW-0479">Metal-binding</keyword>
<dbReference type="GO" id="GO:0003723">
    <property type="term" value="F:RNA binding"/>
    <property type="evidence" value="ECO:0007669"/>
    <property type="project" value="UniProtKB-KW"/>
</dbReference>
<dbReference type="GO" id="GO:0046872">
    <property type="term" value="F:metal ion binding"/>
    <property type="evidence" value="ECO:0007669"/>
    <property type="project" value="UniProtKB-KW"/>
</dbReference>
<reference evidence="12 14" key="1">
    <citation type="submission" date="2020-01" db="EMBL/GenBank/DDBJ databases">
        <title>the WGS Modestobacter muralis CPCC 204518.</title>
        <authorList>
            <person name="Jiang Z."/>
        </authorList>
    </citation>
    <scope>NUCLEOTIDE SEQUENCE [LARGE SCALE GENOMIC DNA]</scope>
    <source>
        <strain evidence="12 14">DSM 100205</strain>
    </source>
</reference>
<dbReference type="PANTHER" id="PTHR47545:SF1">
    <property type="entry name" value="MULTIFUNCTIONAL CCA PROTEIN"/>
    <property type="match status" value="1"/>
</dbReference>
<dbReference type="InterPro" id="IPR050124">
    <property type="entry name" value="tRNA_CCA-adding_enzyme"/>
</dbReference>
<dbReference type="EMBL" id="JAAGWB010000023">
    <property type="protein sequence ID" value="NEN51285.1"/>
    <property type="molecule type" value="Genomic_DNA"/>
</dbReference>
<evidence type="ECO:0000313" key="14">
    <source>
        <dbReference type="Proteomes" id="UP000468828"/>
    </source>
</evidence>
<keyword evidence="2" id="KW-0819">tRNA processing</keyword>
<evidence type="ECO:0000259" key="11">
    <source>
        <dbReference type="Pfam" id="PF01966"/>
    </source>
</evidence>
<sequence>MDDDVRHPAPGLLQVGSGVTAVLDAVRSAGGRPFLVGGCVRDALLTPGSRPADVDVEVFGLDLDRVAAALARVGRVDEVGRSFAVLKVRRDGEDIDVSVPRGDPATPLREAARRRDYTVNALVFDPATEEVVDVVGGLADLRAGVLRHTGPAFAEDPLRVLRGVQFAARFGFRLAPETAQLGRDLLPAHADLATERVWGEWRKLAEKGRYLSAALAVLVDSGWLATVPQLARLSGVRQDPRWHPEGDALTHSGLAGDAAAVLADEAGLTGDDRTVVVLGALLHDLGKARYTQHRSDGRITSHGHAEGGVAPVEELLTSIGAPAALVSRITPIVREHMTAITTGGRPSAAAVRRLARRLEPASITEWSLVCGADHAGRGTGSGPNPAASWLEVAASSGVDERAGRLLLRGSDLVALGHAPGRHFAPVMRAALAAQDDGEFVNHAGAVDWLARVEADGRLARLLAEGRQRAADRG</sequence>
<evidence type="ECO:0000256" key="1">
    <source>
        <dbReference type="ARBA" id="ARBA00022679"/>
    </source>
</evidence>
<dbReference type="EMBL" id="JAAGWH010000021">
    <property type="protein sequence ID" value="NEK94397.1"/>
    <property type="molecule type" value="Genomic_DNA"/>
</dbReference>
<dbReference type="CDD" id="cd00077">
    <property type="entry name" value="HDc"/>
    <property type="match status" value="1"/>
</dbReference>
<evidence type="ECO:0000256" key="3">
    <source>
        <dbReference type="ARBA" id="ARBA00022695"/>
    </source>
</evidence>
<dbReference type="NCBIfam" id="TIGR00277">
    <property type="entry name" value="HDIG"/>
    <property type="match status" value="1"/>
</dbReference>
<feature type="domain" description="HD" evidence="11">
    <location>
        <begin position="250"/>
        <end position="342"/>
    </location>
</feature>
<evidence type="ECO:0000259" key="10">
    <source>
        <dbReference type="Pfam" id="PF01743"/>
    </source>
</evidence>
<name>A0A6P0H7H9_9ACTN</name>
<dbReference type="SUPFAM" id="SSF81301">
    <property type="entry name" value="Nucleotidyltransferase"/>
    <property type="match status" value="1"/>
</dbReference>
<dbReference type="InterPro" id="IPR006674">
    <property type="entry name" value="HD_domain"/>
</dbReference>
<feature type="domain" description="Poly A polymerase head" evidence="10">
    <location>
        <begin position="34"/>
        <end position="147"/>
    </location>
</feature>
<dbReference type="InterPro" id="IPR003607">
    <property type="entry name" value="HD/PDEase_dom"/>
</dbReference>
<dbReference type="Gene3D" id="3.30.460.10">
    <property type="entry name" value="Beta Polymerase, domain 2"/>
    <property type="match status" value="1"/>
</dbReference>
<evidence type="ECO:0000256" key="7">
    <source>
        <dbReference type="ARBA" id="ARBA00022842"/>
    </source>
</evidence>
<gene>
    <name evidence="13" type="ORF">G3R41_10110</name>
    <name evidence="12" type="ORF">GCU67_09455</name>
</gene>
<dbReference type="GO" id="GO:0005524">
    <property type="term" value="F:ATP binding"/>
    <property type="evidence" value="ECO:0007669"/>
    <property type="project" value="UniProtKB-KW"/>
</dbReference>
<dbReference type="GO" id="GO:0008033">
    <property type="term" value="P:tRNA processing"/>
    <property type="evidence" value="ECO:0007669"/>
    <property type="project" value="UniProtKB-KW"/>
</dbReference>
<keyword evidence="14" id="KW-1185">Reference proteome</keyword>
<evidence type="ECO:0000313" key="12">
    <source>
        <dbReference type="EMBL" id="NEK94397.1"/>
    </source>
</evidence>
<keyword evidence="3" id="KW-0548">Nucleotidyltransferase</keyword>
<dbReference type="Pfam" id="PF01966">
    <property type="entry name" value="HD"/>
    <property type="match status" value="1"/>
</dbReference>
<evidence type="ECO:0000313" key="13">
    <source>
        <dbReference type="EMBL" id="NEN51285.1"/>
    </source>
</evidence>
<comment type="similarity">
    <text evidence="9">Belongs to the tRNA nucleotidyltransferase/poly(A) polymerase family.</text>
</comment>
<dbReference type="Proteomes" id="UP000471152">
    <property type="component" value="Unassembled WGS sequence"/>
</dbReference>
<dbReference type="Gene3D" id="1.10.3090.10">
    <property type="entry name" value="cca-adding enzyme, domain 2"/>
    <property type="match status" value="1"/>
</dbReference>
<evidence type="ECO:0000256" key="8">
    <source>
        <dbReference type="ARBA" id="ARBA00022884"/>
    </source>
</evidence>
<dbReference type="Proteomes" id="UP000468828">
    <property type="component" value="Unassembled WGS sequence"/>
</dbReference>
<keyword evidence="1 9" id="KW-0808">Transferase</keyword>
<comment type="caution">
    <text evidence="13">The sequence shown here is derived from an EMBL/GenBank/DDBJ whole genome shotgun (WGS) entry which is preliminary data.</text>
</comment>
<protein>
    <submittedName>
        <fullName evidence="13">CCA tRNA nucleotidyltransferase</fullName>
    </submittedName>
</protein>
<keyword evidence="6" id="KW-0067">ATP-binding</keyword>
<dbReference type="RefSeq" id="WP_163610969.1">
    <property type="nucleotide sequence ID" value="NZ_JAAGWB010000023.1"/>
</dbReference>
<dbReference type="InterPro" id="IPR002646">
    <property type="entry name" value="PolA_pol_head_dom"/>
</dbReference>
<evidence type="ECO:0000256" key="4">
    <source>
        <dbReference type="ARBA" id="ARBA00022723"/>
    </source>
</evidence>
<dbReference type="PANTHER" id="PTHR47545">
    <property type="entry name" value="MULTIFUNCTIONAL CCA PROTEIN"/>
    <property type="match status" value="1"/>
</dbReference>
<evidence type="ECO:0000256" key="5">
    <source>
        <dbReference type="ARBA" id="ARBA00022741"/>
    </source>
</evidence>
<organism evidence="13 15">
    <name type="scientific">Modestobacter muralis</name>
    <dbReference type="NCBI Taxonomy" id="1608614"/>
    <lineage>
        <taxon>Bacteria</taxon>
        <taxon>Bacillati</taxon>
        <taxon>Actinomycetota</taxon>
        <taxon>Actinomycetes</taxon>
        <taxon>Geodermatophilales</taxon>
        <taxon>Geodermatophilaceae</taxon>
        <taxon>Modestobacter</taxon>
    </lineage>
</organism>
<dbReference type="InterPro" id="IPR006675">
    <property type="entry name" value="HDIG_dom"/>
</dbReference>
<dbReference type="AlphaFoldDB" id="A0A6P0H7H9"/>
<evidence type="ECO:0000256" key="9">
    <source>
        <dbReference type="RuleBase" id="RU003953"/>
    </source>
</evidence>
<reference evidence="13 15" key="2">
    <citation type="submission" date="2020-02" db="EMBL/GenBank/DDBJ databases">
        <title>The WGS of Modestobacter muralis DSM 100205.</title>
        <authorList>
            <person name="Jiang Z."/>
        </authorList>
    </citation>
    <scope>NUCLEOTIDE SEQUENCE [LARGE SCALE GENOMIC DNA]</scope>
    <source>
        <strain evidence="13 15">DSM 100205</strain>
    </source>
</reference>
<evidence type="ECO:0000256" key="6">
    <source>
        <dbReference type="ARBA" id="ARBA00022840"/>
    </source>
</evidence>
<keyword evidence="8 9" id="KW-0694">RNA-binding</keyword>
<proteinExistence type="inferred from homology"/>
<accession>A0A6P0H7H9</accession>
<dbReference type="GO" id="GO:0016779">
    <property type="term" value="F:nucleotidyltransferase activity"/>
    <property type="evidence" value="ECO:0007669"/>
    <property type="project" value="UniProtKB-KW"/>
</dbReference>
<keyword evidence="5" id="KW-0547">Nucleotide-binding</keyword>
<dbReference type="SUPFAM" id="SSF81891">
    <property type="entry name" value="Poly A polymerase C-terminal region-like"/>
    <property type="match status" value="1"/>
</dbReference>
<dbReference type="Pfam" id="PF01743">
    <property type="entry name" value="PolyA_pol"/>
    <property type="match status" value="1"/>
</dbReference>
<keyword evidence="7" id="KW-0460">Magnesium</keyword>
<dbReference type="InterPro" id="IPR043519">
    <property type="entry name" value="NT_sf"/>
</dbReference>